<keyword evidence="2" id="KW-1185">Reference proteome</keyword>
<evidence type="ECO:0000313" key="1">
    <source>
        <dbReference type="EMBL" id="TNN38977.1"/>
    </source>
</evidence>
<protein>
    <submittedName>
        <fullName evidence="1">Uncharacterized protein</fullName>
    </submittedName>
</protein>
<name>A0A4Z2FCR2_9TELE</name>
<reference evidence="1 2" key="1">
    <citation type="submission" date="2019-03" db="EMBL/GenBank/DDBJ databases">
        <title>First draft genome of Liparis tanakae, snailfish: a comprehensive survey of snailfish specific genes.</title>
        <authorList>
            <person name="Kim W."/>
            <person name="Song I."/>
            <person name="Jeong J.-H."/>
            <person name="Kim D."/>
            <person name="Kim S."/>
            <person name="Ryu S."/>
            <person name="Song J.Y."/>
            <person name="Lee S.K."/>
        </authorList>
    </citation>
    <scope>NUCLEOTIDE SEQUENCE [LARGE SCALE GENOMIC DNA]</scope>
    <source>
        <tissue evidence="1">Muscle</tissue>
    </source>
</reference>
<proteinExistence type="predicted"/>
<accession>A0A4Z2FCR2</accession>
<dbReference type="Proteomes" id="UP000314294">
    <property type="component" value="Unassembled WGS sequence"/>
</dbReference>
<sequence length="99" mass="11111">MTVQGSYSSYILLKSGTSVMSTRHESNLFRDAVEDLVHLHACRVPVVPEADHEDPVLFGQDGLVHLPAVVEMREHFLVSARRGEMHLIVGDDSFPFHKD</sequence>
<dbReference type="OrthoDB" id="10640512at2759"/>
<dbReference type="EMBL" id="SRLO01001320">
    <property type="protein sequence ID" value="TNN38977.1"/>
    <property type="molecule type" value="Genomic_DNA"/>
</dbReference>
<dbReference type="AlphaFoldDB" id="A0A4Z2FCR2"/>
<evidence type="ECO:0000313" key="2">
    <source>
        <dbReference type="Proteomes" id="UP000314294"/>
    </source>
</evidence>
<comment type="caution">
    <text evidence="1">The sequence shown here is derived from an EMBL/GenBank/DDBJ whole genome shotgun (WGS) entry which is preliminary data.</text>
</comment>
<organism evidence="1 2">
    <name type="scientific">Liparis tanakae</name>
    <name type="common">Tanaka's snailfish</name>
    <dbReference type="NCBI Taxonomy" id="230148"/>
    <lineage>
        <taxon>Eukaryota</taxon>
        <taxon>Metazoa</taxon>
        <taxon>Chordata</taxon>
        <taxon>Craniata</taxon>
        <taxon>Vertebrata</taxon>
        <taxon>Euteleostomi</taxon>
        <taxon>Actinopterygii</taxon>
        <taxon>Neopterygii</taxon>
        <taxon>Teleostei</taxon>
        <taxon>Neoteleostei</taxon>
        <taxon>Acanthomorphata</taxon>
        <taxon>Eupercaria</taxon>
        <taxon>Perciformes</taxon>
        <taxon>Cottioidei</taxon>
        <taxon>Cottales</taxon>
        <taxon>Liparidae</taxon>
        <taxon>Liparis</taxon>
    </lineage>
</organism>
<gene>
    <name evidence="1" type="ORF">EYF80_050853</name>
</gene>